<feature type="non-terminal residue" evidence="1">
    <location>
        <position position="81"/>
    </location>
</feature>
<proteinExistence type="predicted"/>
<feature type="non-terminal residue" evidence="1">
    <location>
        <position position="1"/>
    </location>
</feature>
<name>A0AA38CED4_TAXCH</name>
<reference evidence="1 2" key="1">
    <citation type="journal article" date="2021" name="Nat. Plants">
        <title>The Taxus genome provides insights into paclitaxel biosynthesis.</title>
        <authorList>
            <person name="Xiong X."/>
            <person name="Gou J."/>
            <person name="Liao Q."/>
            <person name="Li Y."/>
            <person name="Zhou Q."/>
            <person name="Bi G."/>
            <person name="Li C."/>
            <person name="Du R."/>
            <person name="Wang X."/>
            <person name="Sun T."/>
            <person name="Guo L."/>
            <person name="Liang H."/>
            <person name="Lu P."/>
            <person name="Wu Y."/>
            <person name="Zhang Z."/>
            <person name="Ro D.K."/>
            <person name="Shang Y."/>
            <person name="Huang S."/>
            <person name="Yan J."/>
        </authorList>
    </citation>
    <scope>NUCLEOTIDE SEQUENCE [LARGE SCALE GENOMIC DNA]</scope>
    <source>
        <strain evidence="1">Ta-2019</strain>
    </source>
</reference>
<organism evidence="1 2">
    <name type="scientific">Taxus chinensis</name>
    <name type="common">Chinese yew</name>
    <name type="synonym">Taxus wallichiana var. chinensis</name>
    <dbReference type="NCBI Taxonomy" id="29808"/>
    <lineage>
        <taxon>Eukaryota</taxon>
        <taxon>Viridiplantae</taxon>
        <taxon>Streptophyta</taxon>
        <taxon>Embryophyta</taxon>
        <taxon>Tracheophyta</taxon>
        <taxon>Spermatophyta</taxon>
        <taxon>Pinopsida</taxon>
        <taxon>Pinidae</taxon>
        <taxon>Conifers II</taxon>
        <taxon>Cupressales</taxon>
        <taxon>Taxaceae</taxon>
        <taxon>Taxus</taxon>
    </lineage>
</organism>
<comment type="caution">
    <text evidence="1">The sequence shown here is derived from an EMBL/GenBank/DDBJ whole genome shotgun (WGS) entry which is preliminary data.</text>
</comment>
<dbReference type="Proteomes" id="UP000824469">
    <property type="component" value="Unassembled WGS sequence"/>
</dbReference>
<protein>
    <submittedName>
        <fullName evidence="1">Uncharacterized protein</fullName>
    </submittedName>
</protein>
<dbReference type="AlphaFoldDB" id="A0AA38CED4"/>
<keyword evidence="2" id="KW-1185">Reference proteome</keyword>
<evidence type="ECO:0000313" key="2">
    <source>
        <dbReference type="Proteomes" id="UP000824469"/>
    </source>
</evidence>
<accession>A0AA38CED4</accession>
<dbReference type="EMBL" id="JAHRHJ020000011">
    <property type="protein sequence ID" value="KAH9296074.1"/>
    <property type="molecule type" value="Genomic_DNA"/>
</dbReference>
<gene>
    <name evidence="1" type="ORF">KI387_039662</name>
</gene>
<evidence type="ECO:0000313" key="1">
    <source>
        <dbReference type="EMBL" id="KAH9296074.1"/>
    </source>
</evidence>
<sequence>CRKFSYTGEMQFIFQNKLALRAAAPISLEHALKKIDVNLINHSDSLSYNFVESICWKICRESHVACILSPFDGSKLHLIYQ</sequence>